<accession>A0A1Y1ILS4</accession>
<dbReference type="PANTHER" id="PTHR33975">
    <property type="entry name" value="MYELIN-ASSOCIATED OLIGODENDROCYTE BASIC PROTEIN"/>
    <property type="match status" value="1"/>
</dbReference>
<name>A0A1Y1ILS4_KLENI</name>
<organism evidence="1 2">
    <name type="scientific">Klebsormidium nitens</name>
    <name type="common">Green alga</name>
    <name type="synonym">Ulothrix nitens</name>
    <dbReference type="NCBI Taxonomy" id="105231"/>
    <lineage>
        <taxon>Eukaryota</taxon>
        <taxon>Viridiplantae</taxon>
        <taxon>Streptophyta</taxon>
        <taxon>Klebsormidiophyceae</taxon>
        <taxon>Klebsormidiales</taxon>
        <taxon>Klebsormidiaceae</taxon>
        <taxon>Klebsormidium</taxon>
    </lineage>
</organism>
<dbReference type="PANTHER" id="PTHR33975:SF2">
    <property type="entry name" value="MYELIN-ASSOCIATED OLIGODENDROCYTE BASIC PROTEIN"/>
    <property type="match status" value="1"/>
</dbReference>
<dbReference type="EMBL" id="DF237432">
    <property type="protein sequence ID" value="GAQ89058.1"/>
    <property type="molecule type" value="Genomic_DNA"/>
</dbReference>
<protein>
    <submittedName>
        <fullName evidence="1">Uncharacterized protein</fullName>
    </submittedName>
</protein>
<dbReference type="InterPro" id="IPR053023">
    <property type="entry name" value="FLAP_modulator"/>
</dbReference>
<keyword evidence="2" id="KW-1185">Reference proteome</keyword>
<gene>
    <name evidence="1" type="ORF">KFL_004830090</name>
</gene>
<evidence type="ECO:0000313" key="2">
    <source>
        <dbReference type="Proteomes" id="UP000054558"/>
    </source>
</evidence>
<dbReference type="Proteomes" id="UP000054558">
    <property type="component" value="Unassembled WGS sequence"/>
</dbReference>
<evidence type="ECO:0000313" key="1">
    <source>
        <dbReference type="EMBL" id="GAQ89058.1"/>
    </source>
</evidence>
<proteinExistence type="predicted"/>
<reference evidence="1 2" key="1">
    <citation type="journal article" date="2014" name="Nat. Commun.">
        <title>Klebsormidium flaccidum genome reveals primary factors for plant terrestrial adaptation.</title>
        <authorList>
            <person name="Hori K."/>
            <person name="Maruyama F."/>
            <person name="Fujisawa T."/>
            <person name="Togashi T."/>
            <person name="Yamamoto N."/>
            <person name="Seo M."/>
            <person name="Sato S."/>
            <person name="Yamada T."/>
            <person name="Mori H."/>
            <person name="Tajima N."/>
            <person name="Moriyama T."/>
            <person name="Ikeuchi M."/>
            <person name="Watanabe M."/>
            <person name="Wada H."/>
            <person name="Kobayashi K."/>
            <person name="Saito M."/>
            <person name="Masuda T."/>
            <person name="Sasaki-Sekimoto Y."/>
            <person name="Mashiguchi K."/>
            <person name="Awai K."/>
            <person name="Shimojima M."/>
            <person name="Masuda S."/>
            <person name="Iwai M."/>
            <person name="Nobusawa T."/>
            <person name="Narise T."/>
            <person name="Kondo S."/>
            <person name="Saito H."/>
            <person name="Sato R."/>
            <person name="Murakawa M."/>
            <person name="Ihara Y."/>
            <person name="Oshima-Yamada Y."/>
            <person name="Ohtaka K."/>
            <person name="Satoh M."/>
            <person name="Sonobe K."/>
            <person name="Ishii M."/>
            <person name="Ohtani R."/>
            <person name="Kanamori-Sato M."/>
            <person name="Honoki R."/>
            <person name="Miyazaki D."/>
            <person name="Mochizuki H."/>
            <person name="Umetsu J."/>
            <person name="Higashi K."/>
            <person name="Shibata D."/>
            <person name="Kamiya Y."/>
            <person name="Sato N."/>
            <person name="Nakamura Y."/>
            <person name="Tabata S."/>
            <person name="Ida S."/>
            <person name="Kurokawa K."/>
            <person name="Ohta H."/>
        </authorList>
    </citation>
    <scope>NUCLEOTIDE SEQUENCE [LARGE SCALE GENOMIC DNA]</scope>
    <source>
        <strain evidence="1 2">NIES-2285</strain>
    </source>
</reference>
<sequence>MVAAVLKASAVGAWVSSFGIPSGHSSRCSTWVSQLAFEPARTRRVDNVAIRCAQRWPLAPSDSGLSGSFRGDRLGWKVVVPEKSTRTRTVRVSASSQDDANLPDPFDGIDLDPGVFKEQTFQKVKAQYNQPLNLDDFLGDEALMAEREGQQVLGKLVHERFEVQELVAEGGPVQIWNWMKRAQGMLGALALTVVMLMHMPGPPKPPVMRDLAPHRRAVKAAAPRRGRNAALRGTPLNEHVSPMELFPQAIIACMVLATMTHLLKNAGQQTPRLVQKEPKMATGMTAFHLHLGISGFACSLRYDLDEVGSQLDDWGHVQRPETLKTIARVLMRHLEHIVYAGNQVMPSKHPFAYQTFINNWEHADASHIRLAPTKEMLQNVGKDYGRKVEEQKRMLIDSYKAGYTVVTLSGAVRGRLSLPQVNNSLNLHDLLATLEVLDPANVKQLKLSWKPTSGETLPEETMLTYFPHMTLLAEPAAIV</sequence>
<dbReference type="Pfam" id="PF07466">
    <property type="entry name" value="DUF1517"/>
    <property type="match status" value="1"/>
</dbReference>
<dbReference type="InterPro" id="IPR010903">
    <property type="entry name" value="DUF1517"/>
</dbReference>
<dbReference type="AlphaFoldDB" id="A0A1Y1ILS4"/>